<dbReference type="EMBL" id="LT598456">
    <property type="protein sequence ID" value="SCU80894.1"/>
    <property type="molecule type" value="Genomic_DNA"/>
</dbReference>
<gene>
    <name evidence="3" type="ORF">LADA_0B10088G</name>
</gene>
<feature type="signal peptide" evidence="2">
    <location>
        <begin position="1"/>
        <end position="19"/>
    </location>
</feature>
<organism evidence="3 4">
    <name type="scientific">Lachancea dasiensis</name>
    <dbReference type="NCBI Taxonomy" id="1072105"/>
    <lineage>
        <taxon>Eukaryota</taxon>
        <taxon>Fungi</taxon>
        <taxon>Dikarya</taxon>
        <taxon>Ascomycota</taxon>
        <taxon>Saccharomycotina</taxon>
        <taxon>Saccharomycetes</taxon>
        <taxon>Saccharomycetales</taxon>
        <taxon>Saccharomycetaceae</taxon>
        <taxon>Lachancea</taxon>
    </lineage>
</organism>
<feature type="chain" id="PRO_5009235738" evidence="2">
    <location>
        <begin position="20"/>
        <end position="283"/>
    </location>
</feature>
<evidence type="ECO:0000256" key="1">
    <source>
        <dbReference type="SAM" id="Phobius"/>
    </source>
</evidence>
<accession>A0A1G4IV16</accession>
<name>A0A1G4IV16_9SACH</name>
<proteinExistence type="predicted"/>
<dbReference type="InterPro" id="IPR051009">
    <property type="entry name" value="PRM"/>
</dbReference>
<sequence>MKLQNLGLVIVSLICSTSATREFHRAFQSLRKRSLPTLTSSSSSQTSSSIVTSATAHNTTTSSTTRSSYSATFTAVIPTSKNEYIYRTRYPSGTLFVIVGGIMGLIGLLFFLTWMAFAVQAWLRARREYRLQSIESRYQADPFMFHSKDIDTDYSDGSDGSDYSEKVLKARSSTRLSTHTIYTLGSQSTLNLLQKGAQQSAPLSSANRQSMFISPTEVLKNAANSKSVMSVNTPESDNSGFSGPMQNTDIFTHSDPLYQLAYGDQRTARPPSVHLEKMLDEDE</sequence>
<dbReference type="AlphaFoldDB" id="A0A1G4IV16"/>
<evidence type="ECO:0000313" key="4">
    <source>
        <dbReference type="Proteomes" id="UP000190274"/>
    </source>
</evidence>
<dbReference type="Proteomes" id="UP000190274">
    <property type="component" value="Chromosome B"/>
</dbReference>
<evidence type="ECO:0000313" key="3">
    <source>
        <dbReference type="EMBL" id="SCU80894.1"/>
    </source>
</evidence>
<dbReference type="GO" id="GO:0000324">
    <property type="term" value="C:fungal-type vacuole"/>
    <property type="evidence" value="ECO:0007669"/>
    <property type="project" value="EnsemblFungi"/>
</dbReference>
<keyword evidence="4" id="KW-1185">Reference proteome</keyword>
<evidence type="ECO:0000256" key="2">
    <source>
        <dbReference type="SAM" id="SignalP"/>
    </source>
</evidence>
<dbReference type="GO" id="GO:0005935">
    <property type="term" value="C:cellular bud neck"/>
    <property type="evidence" value="ECO:0007669"/>
    <property type="project" value="EnsemblFungi"/>
</dbReference>
<reference evidence="4" key="1">
    <citation type="submission" date="2016-03" db="EMBL/GenBank/DDBJ databases">
        <authorList>
            <person name="Devillers H."/>
        </authorList>
    </citation>
    <scope>NUCLEOTIDE SEQUENCE [LARGE SCALE GENOMIC DNA]</scope>
</reference>
<keyword evidence="2" id="KW-0732">Signal</keyword>
<keyword evidence="1" id="KW-0812">Transmembrane</keyword>
<keyword evidence="1" id="KW-0472">Membrane</keyword>
<dbReference type="PANTHER" id="PTHR36089">
    <property type="entry name" value="CHITIN SYNTHASE 3 COMPLEX PROTEIN CSI2-RELATED"/>
    <property type="match status" value="1"/>
</dbReference>
<dbReference type="OrthoDB" id="4065319at2759"/>
<feature type="transmembrane region" description="Helical" evidence="1">
    <location>
        <begin position="95"/>
        <end position="123"/>
    </location>
</feature>
<dbReference type="PANTHER" id="PTHR36089:SF1">
    <property type="entry name" value="CHITIN SYNTHASE 3 COMPLEX PROTEIN CSI2-RELATED"/>
    <property type="match status" value="1"/>
</dbReference>
<keyword evidence="1" id="KW-1133">Transmembrane helix</keyword>
<protein>
    <submittedName>
        <fullName evidence="3">LADA_0B10088g1_1</fullName>
    </submittedName>
</protein>